<evidence type="ECO:0000256" key="3">
    <source>
        <dbReference type="ARBA" id="ARBA00022475"/>
    </source>
</evidence>
<dbReference type="GO" id="GO:0005886">
    <property type="term" value="C:plasma membrane"/>
    <property type="evidence" value="ECO:0007669"/>
    <property type="project" value="UniProtKB-SubCell"/>
</dbReference>
<dbReference type="InterPro" id="IPR003689">
    <property type="entry name" value="ZIP"/>
</dbReference>
<gene>
    <name evidence="9" type="ORF">GN277_19095</name>
</gene>
<evidence type="ECO:0000256" key="8">
    <source>
        <dbReference type="SAM" id="Phobius"/>
    </source>
</evidence>
<evidence type="ECO:0000313" key="9">
    <source>
        <dbReference type="EMBL" id="MXP77406.1"/>
    </source>
</evidence>
<dbReference type="Pfam" id="PF02535">
    <property type="entry name" value="Zip"/>
    <property type="match status" value="1"/>
</dbReference>
<keyword evidence="5" id="KW-0862">Zinc</keyword>
<comment type="caution">
    <text evidence="9">The sequence shown here is derived from an EMBL/GenBank/DDBJ whole genome shotgun (WGS) entry which is preliminary data.</text>
</comment>
<feature type="transmembrane region" description="Helical" evidence="8">
    <location>
        <begin position="105"/>
        <end position="131"/>
    </location>
</feature>
<keyword evidence="10" id="KW-1185">Reference proteome</keyword>
<dbReference type="EMBL" id="WUQX01000001">
    <property type="protein sequence ID" value="MXP77406.1"/>
    <property type="molecule type" value="Genomic_DNA"/>
</dbReference>
<sequence length="255" mass="26721">MNGILWTFLGTLLTFSVTTLGAAGVFFVKKDMGGRLQRGFLGFAGGVMVAASVWSLLLPGIEFAEENGQVSWLVITGGFLLGVILLLLADYLIGRWEKLRVQKNTAMLVMAITAHNIPEGMAIGLAFALAAQNPKEPALLSGAIALAVGIAIQNFPEGTAVALPLIQNGFSKKKAFLFGSMSAVVEPIFGVAAAALAGAVRKGMPWFLSLAAGAMIYVVVQELIPEACDGEDEKSGTLGFIVGFLVMMILDVTLG</sequence>
<accession>A0A7X3MJ78</accession>
<keyword evidence="6 8" id="KW-1133">Transmembrane helix</keyword>
<evidence type="ECO:0000313" key="10">
    <source>
        <dbReference type="Proteomes" id="UP000460412"/>
    </source>
</evidence>
<feature type="transmembrane region" description="Helical" evidence="8">
    <location>
        <begin position="40"/>
        <end position="58"/>
    </location>
</feature>
<protein>
    <submittedName>
        <fullName evidence="9">ZIP family metal transporter</fullName>
    </submittedName>
</protein>
<dbReference type="PANTHER" id="PTHR11040:SF211">
    <property type="entry name" value="ZINC TRANSPORTER ZIP11"/>
    <property type="match status" value="1"/>
</dbReference>
<dbReference type="PANTHER" id="PTHR11040">
    <property type="entry name" value="ZINC/IRON TRANSPORTER"/>
    <property type="match status" value="1"/>
</dbReference>
<evidence type="ECO:0000256" key="4">
    <source>
        <dbReference type="ARBA" id="ARBA00022692"/>
    </source>
</evidence>
<keyword evidence="4 8" id="KW-0812">Transmembrane</keyword>
<feature type="transmembrane region" description="Helical" evidence="8">
    <location>
        <begin position="206"/>
        <end position="224"/>
    </location>
</feature>
<feature type="transmembrane region" description="Helical" evidence="8">
    <location>
        <begin position="236"/>
        <end position="254"/>
    </location>
</feature>
<keyword evidence="3" id="KW-1003">Cell membrane</keyword>
<feature type="transmembrane region" description="Helical" evidence="8">
    <location>
        <begin position="70"/>
        <end position="93"/>
    </location>
</feature>
<evidence type="ECO:0000256" key="5">
    <source>
        <dbReference type="ARBA" id="ARBA00022833"/>
    </source>
</evidence>
<dbReference type="GO" id="GO:0005385">
    <property type="term" value="F:zinc ion transmembrane transporter activity"/>
    <property type="evidence" value="ECO:0007669"/>
    <property type="project" value="TreeGrafter"/>
</dbReference>
<evidence type="ECO:0000256" key="2">
    <source>
        <dbReference type="ARBA" id="ARBA00006939"/>
    </source>
</evidence>
<comment type="similarity">
    <text evidence="2">Belongs to the ZIP transporter (TC 2.A.5) family.</text>
</comment>
<proteinExistence type="inferred from homology"/>
<feature type="transmembrane region" description="Helical" evidence="8">
    <location>
        <begin position="176"/>
        <end position="200"/>
    </location>
</feature>
<dbReference type="Proteomes" id="UP000460412">
    <property type="component" value="Unassembled WGS sequence"/>
</dbReference>
<reference evidence="9 10" key="1">
    <citation type="submission" date="2019-12" db="EMBL/GenBank/DDBJ databases">
        <title>Sporaefaciens musculi gen. nov., sp. nov., a novel bacterium isolated from the caecum of an obese mouse.</title>
        <authorList>
            <person name="Rasmussen T.S."/>
            <person name="Streidl T."/>
            <person name="Hitch T.C.A."/>
            <person name="Wortmann E."/>
            <person name="Deptula P."/>
            <person name="Hansen M."/>
            <person name="Nielsen D.S."/>
            <person name="Clavel T."/>
            <person name="Vogensen F.K."/>
        </authorList>
    </citation>
    <scope>NUCLEOTIDE SEQUENCE [LARGE SCALE GENOMIC DNA]</scope>
    <source>
        <strain evidence="9 10">WCA-9-b2</strain>
    </source>
</reference>
<comment type="subcellular location">
    <subcellularLocation>
        <location evidence="1">Cell membrane</location>
        <topology evidence="1">Multi-pass membrane protein</topology>
    </subcellularLocation>
</comment>
<name>A0A7X3MJ78_9FIRM</name>
<evidence type="ECO:0000256" key="7">
    <source>
        <dbReference type="ARBA" id="ARBA00023136"/>
    </source>
</evidence>
<feature type="transmembrane region" description="Helical" evidence="8">
    <location>
        <begin position="6"/>
        <end position="28"/>
    </location>
</feature>
<evidence type="ECO:0000256" key="1">
    <source>
        <dbReference type="ARBA" id="ARBA00004651"/>
    </source>
</evidence>
<keyword evidence="7 8" id="KW-0472">Membrane</keyword>
<dbReference type="RefSeq" id="WP_159752714.1">
    <property type="nucleotide sequence ID" value="NZ_CASSPE010000014.1"/>
</dbReference>
<feature type="transmembrane region" description="Helical" evidence="8">
    <location>
        <begin position="137"/>
        <end position="155"/>
    </location>
</feature>
<dbReference type="AlphaFoldDB" id="A0A7X3MJ78"/>
<evidence type="ECO:0000256" key="6">
    <source>
        <dbReference type="ARBA" id="ARBA00022989"/>
    </source>
</evidence>
<organism evidence="9 10">
    <name type="scientific">Sporofaciens musculi</name>
    <dbReference type="NCBI Taxonomy" id="2681861"/>
    <lineage>
        <taxon>Bacteria</taxon>
        <taxon>Bacillati</taxon>
        <taxon>Bacillota</taxon>
        <taxon>Clostridia</taxon>
        <taxon>Lachnospirales</taxon>
        <taxon>Lachnospiraceae</taxon>
        <taxon>Sporofaciens</taxon>
    </lineage>
</organism>